<dbReference type="AlphaFoldDB" id="A0A3P6TDJ2"/>
<feature type="coiled-coil region" evidence="1">
    <location>
        <begin position="9"/>
        <end position="131"/>
    </location>
</feature>
<accession>A0A3P6TDJ2</accession>
<dbReference type="EMBL" id="UYRU01042919">
    <property type="protein sequence ID" value="VDK78885.1"/>
    <property type="molecule type" value="Genomic_DNA"/>
</dbReference>
<evidence type="ECO:0000256" key="1">
    <source>
        <dbReference type="SAM" id="Coils"/>
    </source>
</evidence>
<gene>
    <name evidence="2" type="ORF">DILT_LOCUS2979</name>
</gene>
<keyword evidence="1" id="KW-0175">Coiled coil</keyword>
<dbReference type="Proteomes" id="UP000281553">
    <property type="component" value="Unassembled WGS sequence"/>
</dbReference>
<proteinExistence type="predicted"/>
<name>A0A3P6TDJ2_DIBLA</name>
<reference evidence="2 3" key="1">
    <citation type="submission" date="2018-11" db="EMBL/GenBank/DDBJ databases">
        <authorList>
            <consortium name="Pathogen Informatics"/>
        </authorList>
    </citation>
    <scope>NUCLEOTIDE SEQUENCE [LARGE SCALE GENOMIC DNA]</scope>
</reference>
<evidence type="ECO:0000313" key="2">
    <source>
        <dbReference type="EMBL" id="VDK78885.1"/>
    </source>
</evidence>
<protein>
    <submittedName>
        <fullName evidence="2">Uncharacterized protein</fullName>
    </submittedName>
</protein>
<evidence type="ECO:0000313" key="3">
    <source>
        <dbReference type="Proteomes" id="UP000281553"/>
    </source>
</evidence>
<dbReference type="OrthoDB" id="10254663at2759"/>
<sequence length="212" mass="24605">MTLSAEQDAQDLRTFLLRAEEDKKRLTQRIEKLTANASAVSVQSCEESHENQKLRLERDELQLMLNRLETRVQEARNEIHRLHHDLYDAHNCGDRTSTAQQELLSRLESGNEHAQAEISRLTAERDSVVAKYKKILELENQDKLRHNKQMDYLEKALSEATAERDEVMGRVNGLRRKLEDLQCHQVQIEQRLTEKQEKLKGGAQLPDILMGI</sequence>
<organism evidence="2 3">
    <name type="scientific">Dibothriocephalus latus</name>
    <name type="common">Fish tapeworm</name>
    <name type="synonym">Diphyllobothrium latum</name>
    <dbReference type="NCBI Taxonomy" id="60516"/>
    <lineage>
        <taxon>Eukaryota</taxon>
        <taxon>Metazoa</taxon>
        <taxon>Spiralia</taxon>
        <taxon>Lophotrochozoa</taxon>
        <taxon>Platyhelminthes</taxon>
        <taxon>Cestoda</taxon>
        <taxon>Eucestoda</taxon>
        <taxon>Diphyllobothriidea</taxon>
        <taxon>Diphyllobothriidae</taxon>
        <taxon>Dibothriocephalus</taxon>
    </lineage>
</organism>
<keyword evidence="3" id="KW-1185">Reference proteome</keyword>
<feature type="coiled-coil region" evidence="1">
    <location>
        <begin position="157"/>
        <end position="198"/>
    </location>
</feature>